<keyword evidence="1" id="KW-1133">Transmembrane helix</keyword>
<organism evidence="2 3">
    <name type="scientific">Microvirga lotononidis</name>
    <dbReference type="NCBI Taxonomy" id="864069"/>
    <lineage>
        <taxon>Bacteria</taxon>
        <taxon>Pseudomonadati</taxon>
        <taxon>Pseudomonadota</taxon>
        <taxon>Alphaproteobacteria</taxon>
        <taxon>Hyphomicrobiales</taxon>
        <taxon>Methylobacteriaceae</taxon>
        <taxon>Microvirga</taxon>
    </lineage>
</organism>
<protein>
    <submittedName>
        <fullName evidence="2">Uncharacterized protein</fullName>
    </submittedName>
</protein>
<dbReference type="HOGENOM" id="CLU_2106141_0_0_5"/>
<dbReference type="Proteomes" id="UP000003947">
    <property type="component" value="Unassembled WGS sequence"/>
</dbReference>
<dbReference type="EMBL" id="JH660633">
    <property type="protein sequence ID" value="EIM31116.1"/>
    <property type="molecule type" value="Genomic_DNA"/>
</dbReference>
<evidence type="ECO:0000313" key="3">
    <source>
        <dbReference type="Proteomes" id="UP000003947"/>
    </source>
</evidence>
<keyword evidence="1" id="KW-0472">Membrane</keyword>
<keyword evidence="1" id="KW-0812">Transmembrane</keyword>
<proteinExistence type="predicted"/>
<evidence type="ECO:0000313" key="2">
    <source>
        <dbReference type="EMBL" id="EIM31116.1"/>
    </source>
</evidence>
<gene>
    <name evidence="2" type="ORF">MicloDRAFT_00001040</name>
</gene>
<accession>I4Z4H4</accession>
<reference evidence="2 3" key="1">
    <citation type="submission" date="2012-02" db="EMBL/GenBank/DDBJ databases">
        <title>Improved High-Quality Draft sequence of Microvirga sp. WSM3557.</title>
        <authorList>
            <consortium name="US DOE Joint Genome Institute"/>
            <person name="Lucas S."/>
            <person name="Han J."/>
            <person name="Lapidus A."/>
            <person name="Cheng J.-F."/>
            <person name="Goodwin L."/>
            <person name="Pitluck S."/>
            <person name="Peters L."/>
            <person name="Zhang X."/>
            <person name="Detter J.C."/>
            <person name="Han C."/>
            <person name="Tapia R."/>
            <person name="Land M."/>
            <person name="Hauser L."/>
            <person name="Kyrpides N."/>
            <person name="Ivanova N."/>
            <person name="Pagani I."/>
            <person name="Brau L."/>
            <person name="Yates R."/>
            <person name="O'Hara G."/>
            <person name="Rui T."/>
            <person name="Howieson J."/>
            <person name="Reeve W."/>
            <person name="Woyke T."/>
        </authorList>
    </citation>
    <scope>NUCLEOTIDE SEQUENCE [LARGE SCALE GENOMIC DNA]</scope>
    <source>
        <strain evidence="2 3">WSM3557</strain>
    </source>
</reference>
<name>I4Z4H4_9HYPH</name>
<evidence type="ECO:0000256" key="1">
    <source>
        <dbReference type="SAM" id="Phobius"/>
    </source>
</evidence>
<keyword evidence="3" id="KW-1185">Reference proteome</keyword>
<dbReference type="STRING" id="864069.MicloDRAFT_00001040"/>
<sequence>MRSAVDPKRFSCHGKLLPRPKRAPFFGQASRHSTRPDALNRVGNEGWSLANCSNHRAEQFFASSSPFQLVIVLAATVASGCAIGLLAPALLPGSPLAGLLLLAGLSHARLPLVGT</sequence>
<feature type="transmembrane region" description="Helical" evidence="1">
    <location>
        <begin position="69"/>
        <end position="91"/>
    </location>
</feature>
<dbReference type="AlphaFoldDB" id="I4Z4H4"/>